<feature type="region of interest" description="Disordered" evidence="2">
    <location>
        <begin position="1050"/>
        <end position="1081"/>
    </location>
</feature>
<proteinExistence type="predicted"/>
<feature type="compositionally biased region" description="Polar residues" evidence="2">
    <location>
        <begin position="1163"/>
        <end position="1186"/>
    </location>
</feature>
<evidence type="ECO:0000313" key="5">
    <source>
        <dbReference type="RefSeq" id="XP_022243772.1"/>
    </source>
</evidence>
<protein>
    <submittedName>
        <fullName evidence="5">Uncharacterized protein LOC106461199</fullName>
    </submittedName>
</protein>
<organism evidence="4 5">
    <name type="scientific">Limulus polyphemus</name>
    <name type="common">Atlantic horseshoe crab</name>
    <dbReference type="NCBI Taxonomy" id="6850"/>
    <lineage>
        <taxon>Eukaryota</taxon>
        <taxon>Metazoa</taxon>
        <taxon>Ecdysozoa</taxon>
        <taxon>Arthropoda</taxon>
        <taxon>Chelicerata</taxon>
        <taxon>Merostomata</taxon>
        <taxon>Xiphosura</taxon>
        <taxon>Limulidae</taxon>
        <taxon>Limulus</taxon>
    </lineage>
</organism>
<dbReference type="RefSeq" id="XP_022243772.1">
    <property type="nucleotide sequence ID" value="XM_022388064.1"/>
</dbReference>
<keyword evidence="1" id="KW-0862">Zinc</keyword>
<dbReference type="InterPro" id="IPR013087">
    <property type="entry name" value="Znf_C2H2_type"/>
</dbReference>
<feature type="domain" description="C2H2-type" evidence="3">
    <location>
        <begin position="719"/>
        <end position="744"/>
    </location>
</feature>
<feature type="region of interest" description="Disordered" evidence="2">
    <location>
        <begin position="1163"/>
        <end position="1208"/>
    </location>
</feature>
<keyword evidence="4" id="KW-1185">Reference proteome</keyword>
<keyword evidence="1" id="KW-0479">Metal-binding</keyword>
<evidence type="ECO:0000256" key="1">
    <source>
        <dbReference type="PROSITE-ProRule" id="PRU00042"/>
    </source>
</evidence>
<feature type="region of interest" description="Disordered" evidence="2">
    <location>
        <begin position="1334"/>
        <end position="1353"/>
    </location>
</feature>
<dbReference type="InterPro" id="IPR039946">
    <property type="entry name" value="ZN839"/>
</dbReference>
<dbReference type="Proteomes" id="UP000694941">
    <property type="component" value="Unplaced"/>
</dbReference>
<feature type="compositionally biased region" description="Polar residues" evidence="2">
    <location>
        <begin position="1238"/>
        <end position="1258"/>
    </location>
</feature>
<gene>
    <name evidence="5" type="primary">LOC106461199</name>
</gene>
<feature type="compositionally biased region" description="Basic residues" evidence="2">
    <location>
        <begin position="644"/>
        <end position="655"/>
    </location>
</feature>
<dbReference type="PANTHER" id="PTHR16116:SF5">
    <property type="entry name" value="ZINC FINGER PROTEIN 839"/>
    <property type="match status" value="1"/>
</dbReference>
<feature type="region of interest" description="Disordered" evidence="2">
    <location>
        <begin position="590"/>
        <end position="701"/>
    </location>
</feature>
<dbReference type="GeneID" id="106461199"/>
<accession>A0ABM1SJG6</accession>
<feature type="compositionally biased region" description="Basic residues" evidence="2">
    <location>
        <begin position="606"/>
        <end position="619"/>
    </location>
</feature>
<feature type="region of interest" description="Disordered" evidence="2">
    <location>
        <begin position="1238"/>
        <end position="1287"/>
    </location>
</feature>
<dbReference type="PROSITE" id="PS50157">
    <property type="entry name" value="ZINC_FINGER_C2H2_2"/>
    <property type="match status" value="1"/>
</dbReference>
<dbReference type="InterPro" id="IPR031885">
    <property type="entry name" value="DUF4764"/>
</dbReference>
<reference evidence="5" key="1">
    <citation type="submission" date="2025-08" db="UniProtKB">
        <authorList>
            <consortium name="RefSeq"/>
        </authorList>
    </citation>
    <scope>IDENTIFICATION</scope>
    <source>
        <tissue evidence="5">Muscle</tissue>
    </source>
</reference>
<dbReference type="PANTHER" id="PTHR16116">
    <property type="entry name" value="ZINC FINGER PROTEIN 839"/>
    <property type="match status" value="1"/>
</dbReference>
<sequence length="1353" mass="147361">MADGNALNESYELVITSGSSSSTSNSISVTSASVGSLNGVTVSSSDTLGINHESNQVQAEITEADILQQAFQEASGEFEQIAVTYGNEQNVLATNHRHFSRNDELSVIPSVTESSINSNVNANPQTNVHLQVGLISRPNFSTNSNSTISNISSDKKETHLNIPASVLSIGNKSVNTVCPDLVNQIVAVDGSSGVRFITSNGDILNTSNDAQSYGLQSFIVAIPEVSDSFTDNLSLVAPNLSENPSFINQLPVITQGFSESSSTESLSDVSFTTVPVSSIFSTCSVSSRHTNTISGTSSIPLPVSSSEVFTIFTQSLPENTQSLSGIPQGLTQPVGLSVTQASLPEVALKQIESFPLSKNVHRVSLPEASAIQQLTGQVTLPLQNFNTISNTVSANSQNLTIASVLNGTSNLIVNQGGTLTVPLPVLTNSSNSFSNDVIVVNTSDNVENVLGSSVNTTTSAFNPSVTTKPNVHKLTFTSKTDSNILSSQSSTNSVKLVQGLNQRSLTSLKLKSKSAPLGSSENPIQIIQQGNTYHSTQVLTQEQLQQIAHVLQQQQISKASESGGSSVLYNPATNTRIIYRVIYPSEFQEKSNSNSKDVSIRGGRVGIKRGRGRPRKIWNIKKTQDEPDDETQSQEISREEKELKKKHRPRTRSGRISKPPSYMVQDYKRIHHLDFNEDPHDDTDGGYSDFQMSDEDPENINHGPKYLSPGANTVRPRNHKCTSCDKAYIGQGGLARHYRQYPSHGSLPDTEENSVYDDEYSNTSAISNSTTPSGQTTSVTDTTISEKLDPVLRHCTDEDLLEIVLPRLIRVISLWEFLLKKFQNEDNGELDIVEMFDQLTVLITYVRTLAQDCLKPSLEDISTENSNSSVKVHSEELAQLLGVSVGVYQTKPWKNPHQTETSLENPSFTSDQQCTKHFDDASSSVLHNSSDAVLSDSRDFVNSKQDSALSSCLLLPESNSNNSITVCASELKNTSVSLTGCQSANTPVSEQSTTDIFQLVESNASRPPHKKPRLGELTGLSKSVTGVCSLPYKILNADCTISDITDIENNGNKDTASPLSENVSSNVEIRSNPSCSGETVTKNKLKDKEAYQNLIELEFGVNNSNASSYQANFQNSLTNTAANDKLATFASIAEQLSTISVKNVQLPFMVNQVIPISEGCISRESNNTKRGASSLHLDSSKSQENFVQDPKPGSFLKISNNNRSVSGSATDLQSSIFLNPTRCSKQSQFQKHLQVNTNDNHQNTSTYDHQHNETMVNKNQHRKIRKEEPAGEENYQEERQNDDQQQELPARVDSTNYQQQMGNSGELLSSVNSQDSSSLIQQVMLPDEQVVEELDSNEPGVRELGEHQVYLAT</sequence>
<evidence type="ECO:0000256" key="2">
    <source>
        <dbReference type="SAM" id="MobiDB-lite"/>
    </source>
</evidence>
<evidence type="ECO:0000259" key="3">
    <source>
        <dbReference type="PROSITE" id="PS50157"/>
    </source>
</evidence>
<name>A0ABM1SJG6_LIMPO</name>
<dbReference type="Pfam" id="PF15961">
    <property type="entry name" value="DUF4764"/>
    <property type="match status" value="2"/>
</dbReference>
<feature type="compositionally biased region" description="Basic and acidic residues" evidence="2">
    <location>
        <begin position="666"/>
        <end position="678"/>
    </location>
</feature>
<keyword evidence="1" id="KW-0863">Zinc-finger</keyword>
<feature type="compositionally biased region" description="Polar residues" evidence="2">
    <location>
        <begin position="1197"/>
        <end position="1208"/>
    </location>
</feature>
<evidence type="ECO:0000313" key="4">
    <source>
        <dbReference type="Proteomes" id="UP000694941"/>
    </source>
</evidence>